<protein>
    <submittedName>
        <fullName evidence="2">Uncharacterized protein</fullName>
    </submittedName>
</protein>
<dbReference type="EMBL" id="JACASE010000017">
    <property type="protein sequence ID" value="KAF6397100.1"/>
    <property type="molecule type" value="Genomic_DNA"/>
</dbReference>
<name>A0A7J8BFP1_ROUAE</name>
<gene>
    <name evidence="2" type="ORF">HJG63_009767</name>
</gene>
<feature type="compositionally biased region" description="Basic and acidic residues" evidence="1">
    <location>
        <begin position="111"/>
        <end position="120"/>
    </location>
</feature>
<evidence type="ECO:0000313" key="3">
    <source>
        <dbReference type="Proteomes" id="UP000593571"/>
    </source>
</evidence>
<comment type="caution">
    <text evidence="2">The sequence shown here is derived from an EMBL/GenBank/DDBJ whole genome shotgun (WGS) entry which is preliminary data.</text>
</comment>
<dbReference type="AlphaFoldDB" id="A0A7J8BFP1"/>
<organism evidence="2 3">
    <name type="scientific">Rousettus aegyptiacus</name>
    <name type="common">Egyptian fruit bat</name>
    <name type="synonym">Pteropus aegyptiacus</name>
    <dbReference type="NCBI Taxonomy" id="9407"/>
    <lineage>
        <taxon>Eukaryota</taxon>
        <taxon>Metazoa</taxon>
        <taxon>Chordata</taxon>
        <taxon>Craniata</taxon>
        <taxon>Vertebrata</taxon>
        <taxon>Euteleostomi</taxon>
        <taxon>Mammalia</taxon>
        <taxon>Eutheria</taxon>
        <taxon>Laurasiatheria</taxon>
        <taxon>Chiroptera</taxon>
        <taxon>Yinpterochiroptera</taxon>
        <taxon>Pteropodoidea</taxon>
        <taxon>Pteropodidae</taxon>
        <taxon>Rousettinae</taxon>
        <taxon>Rousettus</taxon>
    </lineage>
</organism>
<sequence>MLSLAGILIRSPLMSSDTETGPPVSPQSSLHDFGPQGIWPHPETARLSGRERGAPGTQRAEARRAADLAVLPNCLRRQQQPQVWGRRQQKPLPWPLDDQLRQHLRLPTLQEGRRVPERQRTGPRSWEVISLGS</sequence>
<dbReference type="Proteomes" id="UP000593571">
    <property type="component" value="Unassembled WGS sequence"/>
</dbReference>
<proteinExistence type="predicted"/>
<feature type="region of interest" description="Disordered" evidence="1">
    <location>
        <begin position="12"/>
        <end position="58"/>
    </location>
</feature>
<evidence type="ECO:0000313" key="2">
    <source>
        <dbReference type="EMBL" id="KAF6397100.1"/>
    </source>
</evidence>
<reference evidence="2 3" key="1">
    <citation type="journal article" date="2020" name="Nature">
        <title>Six reference-quality genomes reveal evolution of bat adaptations.</title>
        <authorList>
            <person name="Jebb D."/>
            <person name="Huang Z."/>
            <person name="Pippel M."/>
            <person name="Hughes G.M."/>
            <person name="Lavrichenko K."/>
            <person name="Devanna P."/>
            <person name="Winkler S."/>
            <person name="Jermiin L.S."/>
            <person name="Skirmuntt E.C."/>
            <person name="Katzourakis A."/>
            <person name="Burkitt-Gray L."/>
            <person name="Ray D.A."/>
            <person name="Sullivan K.A.M."/>
            <person name="Roscito J.G."/>
            <person name="Kirilenko B.M."/>
            <person name="Davalos L.M."/>
            <person name="Corthals A.P."/>
            <person name="Power M.L."/>
            <person name="Jones G."/>
            <person name="Ransome R.D."/>
            <person name="Dechmann D.K.N."/>
            <person name="Locatelli A.G."/>
            <person name="Puechmaille S.J."/>
            <person name="Fedrigo O."/>
            <person name="Jarvis E.D."/>
            <person name="Hiller M."/>
            <person name="Vernes S.C."/>
            <person name="Myers E.W."/>
            <person name="Teeling E.C."/>
        </authorList>
    </citation>
    <scope>NUCLEOTIDE SEQUENCE [LARGE SCALE GENOMIC DNA]</scope>
    <source>
        <strain evidence="2">MRouAeg1</strain>
        <tissue evidence="2">Muscle</tissue>
    </source>
</reference>
<keyword evidence="3" id="KW-1185">Reference proteome</keyword>
<evidence type="ECO:0000256" key="1">
    <source>
        <dbReference type="SAM" id="MobiDB-lite"/>
    </source>
</evidence>
<feature type="region of interest" description="Disordered" evidence="1">
    <location>
        <begin position="109"/>
        <end position="133"/>
    </location>
</feature>
<accession>A0A7J8BFP1</accession>